<gene>
    <name evidence="5" type="ORF">BaRGS_00030024</name>
</gene>
<dbReference type="InterPro" id="IPR001806">
    <property type="entry name" value="Small_GTPase"/>
</dbReference>
<evidence type="ECO:0000256" key="2">
    <source>
        <dbReference type="ARBA" id="ARBA00022741"/>
    </source>
</evidence>
<comment type="subcellular location">
    <subcellularLocation>
        <location evidence="1">Membrane</location>
    </subcellularLocation>
</comment>
<reference evidence="5 6" key="1">
    <citation type="journal article" date="2023" name="Sci. Data">
        <title>Genome assembly of the Korean intertidal mud-creeper Batillaria attramentaria.</title>
        <authorList>
            <person name="Patra A.K."/>
            <person name="Ho P.T."/>
            <person name="Jun S."/>
            <person name="Lee S.J."/>
            <person name="Kim Y."/>
            <person name="Won Y.J."/>
        </authorList>
    </citation>
    <scope>NUCLEOTIDE SEQUENCE [LARGE SCALE GENOMIC DNA]</scope>
    <source>
        <strain evidence="5">Wonlab-2016</strain>
    </source>
</reference>
<dbReference type="EMBL" id="JACVVK020000318">
    <property type="protein sequence ID" value="KAK7478720.1"/>
    <property type="molecule type" value="Genomic_DNA"/>
</dbReference>
<dbReference type="GO" id="GO:0005525">
    <property type="term" value="F:GTP binding"/>
    <property type="evidence" value="ECO:0007669"/>
    <property type="project" value="UniProtKB-KW"/>
</dbReference>
<dbReference type="NCBIfam" id="TIGR00231">
    <property type="entry name" value="small_GTP"/>
    <property type="match status" value="1"/>
</dbReference>
<protein>
    <submittedName>
        <fullName evidence="5">Uncharacterized protein</fullName>
    </submittedName>
</protein>
<evidence type="ECO:0000313" key="5">
    <source>
        <dbReference type="EMBL" id="KAK7478720.1"/>
    </source>
</evidence>
<accession>A0ABD0JVU9</accession>
<comment type="caution">
    <text evidence="5">The sequence shown here is derived from an EMBL/GenBank/DDBJ whole genome shotgun (WGS) entry which is preliminary data.</text>
</comment>
<dbReference type="SMART" id="SM00175">
    <property type="entry name" value="RAB"/>
    <property type="match status" value="1"/>
</dbReference>
<keyword evidence="2" id="KW-0547">Nucleotide-binding</keyword>
<name>A0ABD0JVU9_9CAEN</name>
<dbReference type="PRINTS" id="PR00449">
    <property type="entry name" value="RASTRNSFRMNG"/>
</dbReference>
<evidence type="ECO:0000256" key="3">
    <source>
        <dbReference type="ARBA" id="ARBA00023134"/>
    </source>
</evidence>
<evidence type="ECO:0000256" key="4">
    <source>
        <dbReference type="ARBA" id="ARBA00023136"/>
    </source>
</evidence>
<dbReference type="Proteomes" id="UP001519460">
    <property type="component" value="Unassembled WGS sequence"/>
</dbReference>
<evidence type="ECO:0000313" key="6">
    <source>
        <dbReference type="Proteomes" id="UP001519460"/>
    </source>
</evidence>
<proteinExistence type="predicted"/>
<sequence length="267" mass="29673">MGKGWVVTMGEGWVVTMGEGWVATMGEGWVTTLDKGWVVTMSKGWVVTMGSKGWVATMGKGWVVTMGKGWVVTVGKGWVATMGKGWVVTVDEGWVVTVGEGLVVTMGEGWVVTMVTVTIRETPYQLGLFDTAGQEEYTSLRMLSYPETNVFLVCFSVVMPESMKNVEHKWVPEVRHTLPKAPILLIGTQMDLREDEATRLKLAKRRLKPVLPEDGERLAKRLGAYGYVECSALTKQGLKDVFDEAMLAVLDPRDVKPEKKRRRCVIL</sequence>
<dbReference type="InterPro" id="IPR003578">
    <property type="entry name" value="Small_GTPase_Rho"/>
</dbReference>
<dbReference type="InterPro" id="IPR005225">
    <property type="entry name" value="Small_GTP-bd"/>
</dbReference>
<dbReference type="GO" id="GO:0016020">
    <property type="term" value="C:membrane"/>
    <property type="evidence" value="ECO:0007669"/>
    <property type="project" value="UniProtKB-SubCell"/>
</dbReference>
<dbReference type="PANTHER" id="PTHR24072">
    <property type="entry name" value="RHO FAMILY GTPASE"/>
    <property type="match status" value="1"/>
</dbReference>
<keyword evidence="4" id="KW-0472">Membrane</keyword>
<dbReference type="PROSITE" id="PS51420">
    <property type="entry name" value="RHO"/>
    <property type="match status" value="1"/>
</dbReference>
<dbReference type="PROSITE" id="PS51421">
    <property type="entry name" value="RAS"/>
    <property type="match status" value="1"/>
</dbReference>
<dbReference type="SUPFAM" id="SSF69349">
    <property type="entry name" value="Phage fibre proteins"/>
    <property type="match status" value="1"/>
</dbReference>
<dbReference type="InterPro" id="IPR027417">
    <property type="entry name" value="P-loop_NTPase"/>
</dbReference>
<evidence type="ECO:0000256" key="1">
    <source>
        <dbReference type="ARBA" id="ARBA00004370"/>
    </source>
</evidence>
<dbReference type="AlphaFoldDB" id="A0ABD0JVU9"/>
<dbReference type="PROSITE" id="PS51419">
    <property type="entry name" value="RAB"/>
    <property type="match status" value="1"/>
</dbReference>
<dbReference type="SUPFAM" id="SSF52540">
    <property type="entry name" value="P-loop containing nucleoside triphosphate hydrolases"/>
    <property type="match status" value="1"/>
</dbReference>
<dbReference type="SMART" id="SM00174">
    <property type="entry name" value="RHO"/>
    <property type="match status" value="1"/>
</dbReference>
<dbReference type="FunFam" id="3.40.50.300:FF:002060">
    <property type="entry name" value="Rho family GTPase"/>
    <property type="match status" value="1"/>
</dbReference>
<dbReference type="Pfam" id="PF00071">
    <property type="entry name" value="Ras"/>
    <property type="match status" value="1"/>
</dbReference>
<dbReference type="SMART" id="SM00173">
    <property type="entry name" value="RAS"/>
    <property type="match status" value="1"/>
</dbReference>
<dbReference type="Gene3D" id="3.40.50.300">
    <property type="entry name" value="P-loop containing nucleotide triphosphate hydrolases"/>
    <property type="match status" value="1"/>
</dbReference>
<keyword evidence="6" id="KW-1185">Reference proteome</keyword>
<organism evidence="5 6">
    <name type="scientific">Batillaria attramentaria</name>
    <dbReference type="NCBI Taxonomy" id="370345"/>
    <lineage>
        <taxon>Eukaryota</taxon>
        <taxon>Metazoa</taxon>
        <taxon>Spiralia</taxon>
        <taxon>Lophotrochozoa</taxon>
        <taxon>Mollusca</taxon>
        <taxon>Gastropoda</taxon>
        <taxon>Caenogastropoda</taxon>
        <taxon>Sorbeoconcha</taxon>
        <taxon>Cerithioidea</taxon>
        <taxon>Batillariidae</taxon>
        <taxon>Batillaria</taxon>
    </lineage>
</organism>
<dbReference type="CDD" id="cd00157">
    <property type="entry name" value="Rho"/>
    <property type="match status" value="1"/>
</dbReference>
<keyword evidence="3" id="KW-0342">GTP-binding</keyword>